<feature type="transmembrane region" description="Helical" evidence="7">
    <location>
        <begin position="21"/>
        <end position="47"/>
    </location>
</feature>
<evidence type="ECO:0000256" key="2">
    <source>
        <dbReference type="ARBA" id="ARBA00022448"/>
    </source>
</evidence>
<accession>A0A348AIR4</accession>
<evidence type="ECO:0000313" key="9">
    <source>
        <dbReference type="EMBL" id="BBB90962.1"/>
    </source>
</evidence>
<keyword evidence="3" id="KW-1003">Cell membrane</keyword>
<dbReference type="OrthoDB" id="9775268at2"/>
<dbReference type="InterPro" id="IPR010290">
    <property type="entry name" value="TM_effector"/>
</dbReference>
<dbReference type="GO" id="GO:0022857">
    <property type="term" value="F:transmembrane transporter activity"/>
    <property type="evidence" value="ECO:0007669"/>
    <property type="project" value="InterPro"/>
</dbReference>
<dbReference type="InterPro" id="IPR020846">
    <property type="entry name" value="MFS_dom"/>
</dbReference>
<feature type="transmembrane region" description="Helical" evidence="7">
    <location>
        <begin position="266"/>
        <end position="285"/>
    </location>
</feature>
<feature type="transmembrane region" description="Helical" evidence="7">
    <location>
        <begin position="53"/>
        <end position="74"/>
    </location>
</feature>
<dbReference type="Pfam" id="PF05977">
    <property type="entry name" value="MFS_3"/>
    <property type="match status" value="1"/>
</dbReference>
<sequence length="425" mass="45377">MKLISGMKFGSMFRALRHRNYRLYFFGQGISLIGTWMQWTAIVWLVYRLTGSAQVLGTVDFFGQISGVVLIPLAGVILDRWDRYKVVIATQIFALLQAAILAALVLSQSIAVWHIVVLNFLLGVVNSFGMPAMQSFLSQTVDDKEDLSNAIPLNSAMINGARIIGPSIAGLAISAFGEGWCFLLNAVSFAAVLAGLRLMKVNRPYVAANKEKNLLAGLRQGIAYTYRVVPIRLVLALLALVCLAGMPVMVLMPVLAGRVLSGGPEILGLLMAFFGLGALTGTVCLASRMTVLGLENIIVIAGSVFGAGLIVFAASKVLWLSLAACFIMGVGLIVQFAATNTIIQTLVDEDKRGRVMSLYTLSFGGFAPFGSLLAGHLAEIIGAPATLLIGGTICLAGAAAFAYVRPVWLAHAEPIYRNKGFICED</sequence>
<evidence type="ECO:0000256" key="5">
    <source>
        <dbReference type="ARBA" id="ARBA00022989"/>
    </source>
</evidence>
<dbReference type="SUPFAM" id="SSF103473">
    <property type="entry name" value="MFS general substrate transporter"/>
    <property type="match status" value="1"/>
</dbReference>
<feature type="domain" description="Major facilitator superfamily (MFS) profile" evidence="8">
    <location>
        <begin position="183"/>
        <end position="425"/>
    </location>
</feature>
<keyword evidence="4 7" id="KW-0812">Transmembrane</keyword>
<evidence type="ECO:0000313" key="10">
    <source>
        <dbReference type="Proteomes" id="UP000276437"/>
    </source>
</evidence>
<keyword evidence="6 7" id="KW-0472">Membrane</keyword>
<dbReference type="KEGG" id="mana:MAMMFC1_01629"/>
<dbReference type="Proteomes" id="UP000276437">
    <property type="component" value="Chromosome"/>
</dbReference>
<evidence type="ECO:0000256" key="6">
    <source>
        <dbReference type="ARBA" id="ARBA00023136"/>
    </source>
</evidence>
<dbReference type="GO" id="GO:0005886">
    <property type="term" value="C:plasma membrane"/>
    <property type="evidence" value="ECO:0007669"/>
    <property type="project" value="UniProtKB-SubCell"/>
</dbReference>
<evidence type="ECO:0000256" key="4">
    <source>
        <dbReference type="ARBA" id="ARBA00022692"/>
    </source>
</evidence>
<reference evidence="9 10" key="1">
    <citation type="journal article" date="2018" name="Int. J. Syst. Evol. Microbiol.">
        <title>Methylomusa anaerophila gen. nov., sp. nov., an anaerobic methanol-utilizing bacterium isolated from a microbial fuel cell.</title>
        <authorList>
            <person name="Amano N."/>
            <person name="Yamamuro A."/>
            <person name="Miyahara M."/>
            <person name="Kouzuma A."/>
            <person name="Abe T."/>
            <person name="Watanabe K."/>
        </authorList>
    </citation>
    <scope>NUCLEOTIDE SEQUENCE [LARGE SCALE GENOMIC DNA]</scope>
    <source>
        <strain evidence="9 10">MMFC1</strain>
    </source>
</reference>
<evidence type="ECO:0000259" key="8">
    <source>
        <dbReference type="PROSITE" id="PS50850"/>
    </source>
</evidence>
<feature type="transmembrane region" description="Helical" evidence="7">
    <location>
        <begin position="297"/>
        <end position="314"/>
    </location>
</feature>
<dbReference type="InterPro" id="IPR036259">
    <property type="entry name" value="MFS_trans_sf"/>
</dbReference>
<dbReference type="Gene3D" id="1.20.1250.20">
    <property type="entry name" value="MFS general substrate transporter like domains"/>
    <property type="match status" value="1"/>
</dbReference>
<dbReference type="PANTHER" id="PTHR23513:SF11">
    <property type="entry name" value="STAPHYLOFERRIN A TRANSPORTER"/>
    <property type="match status" value="1"/>
</dbReference>
<feature type="transmembrane region" description="Helical" evidence="7">
    <location>
        <begin position="86"/>
        <end position="106"/>
    </location>
</feature>
<organism evidence="9 10">
    <name type="scientific">Methylomusa anaerophila</name>
    <dbReference type="NCBI Taxonomy" id="1930071"/>
    <lineage>
        <taxon>Bacteria</taxon>
        <taxon>Bacillati</taxon>
        <taxon>Bacillota</taxon>
        <taxon>Negativicutes</taxon>
        <taxon>Selenomonadales</taxon>
        <taxon>Sporomusaceae</taxon>
        <taxon>Methylomusa</taxon>
    </lineage>
</organism>
<gene>
    <name evidence="9" type="ORF">MAMMFC1_01629</name>
</gene>
<evidence type="ECO:0000256" key="7">
    <source>
        <dbReference type="SAM" id="Phobius"/>
    </source>
</evidence>
<feature type="transmembrane region" description="Helical" evidence="7">
    <location>
        <begin position="355"/>
        <end position="374"/>
    </location>
</feature>
<keyword evidence="10" id="KW-1185">Reference proteome</keyword>
<evidence type="ECO:0000256" key="3">
    <source>
        <dbReference type="ARBA" id="ARBA00022475"/>
    </source>
</evidence>
<feature type="transmembrane region" description="Helical" evidence="7">
    <location>
        <begin position="182"/>
        <end position="199"/>
    </location>
</feature>
<dbReference type="RefSeq" id="WP_126308012.1">
    <property type="nucleotide sequence ID" value="NZ_DAINIT010000024.1"/>
</dbReference>
<dbReference type="EMBL" id="AP018449">
    <property type="protein sequence ID" value="BBB90962.1"/>
    <property type="molecule type" value="Genomic_DNA"/>
</dbReference>
<evidence type="ECO:0000256" key="1">
    <source>
        <dbReference type="ARBA" id="ARBA00004651"/>
    </source>
</evidence>
<dbReference type="AlphaFoldDB" id="A0A348AIR4"/>
<feature type="transmembrane region" description="Helical" evidence="7">
    <location>
        <begin position="112"/>
        <end position="132"/>
    </location>
</feature>
<keyword evidence="5 7" id="KW-1133">Transmembrane helix</keyword>
<name>A0A348AIR4_9FIRM</name>
<feature type="transmembrane region" description="Helical" evidence="7">
    <location>
        <begin position="233"/>
        <end position="254"/>
    </location>
</feature>
<feature type="transmembrane region" description="Helical" evidence="7">
    <location>
        <begin position="320"/>
        <end position="343"/>
    </location>
</feature>
<keyword evidence="2" id="KW-0813">Transport</keyword>
<dbReference type="PANTHER" id="PTHR23513">
    <property type="entry name" value="INTEGRAL MEMBRANE EFFLUX PROTEIN-RELATED"/>
    <property type="match status" value="1"/>
</dbReference>
<feature type="transmembrane region" description="Helical" evidence="7">
    <location>
        <begin position="153"/>
        <end position="176"/>
    </location>
</feature>
<comment type="subcellular location">
    <subcellularLocation>
        <location evidence="1">Cell membrane</location>
        <topology evidence="1">Multi-pass membrane protein</topology>
    </subcellularLocation>
</comment>
<dbReference type="CDD" id="cd06173">
    <property type="entry name" value="MFS_MefA_like"/>
    <property type="match status" value="1"/>
</dbReference>
<feature type="transmembrane region" description="Helical" evidence="7">
    <location>
        <begin position="380"/>
        <end position="404"/>
    </location>
</feature>
<dbReference type="PROSITE" id="PS50850">
    <property type="entry name" value="MFS"/>
    <property type="match status" value="1"/>
</dbReference>
<proteinExistence type="predicted"/>
<protein>
    <submittedName>
        <fullName evidence="9">Enterobactin exporter EntS</fullName>
    </submittedName>
</protein>